<dbReference type="GO" id="GO:0008168">
    <property type="term" value="F:methyltransferase activity"/>
    <property type="evidence" value="ECO:0007669"/>
    <property type="project" value="UniProtKB-KW"/>
</dbReference>
<dbReference type="PANTHER" id="PTHR44942:SF4">
    <property type="entry name" value="METHYLTRANSFERASE TYPE 11 DOMAIN-CONTAINING PROTEIN"/>
    <property type="match status" value="1"/>
</dbReference>
<feature type="domain" description="Methyltransferase" evidence="3">
    <location>
        <begin position="46"/>
        <end position="134"/>
    </location>
</feature>
<organism evidence="4 5">
    <name type="scientific">Cellulomonas humilata</name>
    <dbReference type="NCBI Taxonomy" id="144055"/>
    <lineage>
        <taxon>Bacteria</taxon>
        <taxon>Bacillati</taxon>
        <taxon>Actinomycetota</taxon>
        <taxon>Actinomycetes</taxon>
        <taxon>Micrococcales</taxon>
        <taxon>Cellulomonadaceae</taxon>
        <taxon>Cellulomonas</taxon>
    </lineage>
</organism>
<dbReference type="PANTHER" id="PTHR44942">
    <property type="entry name" value="METHYLTRANSF_11 DOMAIN-CONTAINING PROTEIN"/>
    <property type="match status" value="1"/>
</dbReference>
<evidence type="ECO:0000256" key="2">
    <source>
        <dbReference type="ARBA" id="ARBA00022679"/>
    </source>
</evidence>
<keyword evidence="5" id="KW-1185">Reference proteome</keyword>
<evidence type="ECO:0000313" key="5">
    <source>
        <dbReference type="Proteomes" id="UP000565724"/>
    </source>
</evidence>
<keyword evidence="1 4" id="KW-0489">Methyltransferase</keyword>
<gene>
    <name evidence="4" type="ORF">HP550_20465</name>
</gene>
<comment type="caution">
    <text evidence="4">The sequence shown here is derived from an EMBL/GenBank/DDBJ whole genome shotgun (WGS) entry which is preliminary data.</text>
</comment>
<dbReference type="Proteomes" id="UP000565724">
    <property type="component" value="Unassembled WGS sequence"/>
</dbReference>
<dbReference type="GO" id="GO:0032259">
    <property type="term" value="P:methylation"/>
    <property type="evidence" value="ECO:0007669"/>
    <property type="project" value="UniProtKB-KW"/>
</dbReference>
<evidence type="ECO:0000313" key="4">
    <source>
        <dbReference type="EMBL" id="NUU19623.1"/>
    </source>
</evidence>
<dbReference type="EMBL" id="JABMCI010000071">
    <property type="protein sequence ID" value="NUU19623.1"/>
    <property type="molecule type" value="Genomic_DNA"/>
</dbReference>
<name>A0A7Y6A5U9_9CELL</name>
<evidence type="ECO:0000259" key="3">
    <source>
        <dbReference type="Pfam" id="PF13649"/>
    </source>
</evidence>
<dbReference type="InterPro" id="IPR029063">
    <property type="entry name" value="SAM-dependent_MTases_sf"/>
</dbReference>
<dbReference type="SUPFAM" id="SSF53335">
    <property type="entry name" value="S-adenosyl-L-methionine-dependent methyltransferases"/>
    <property type="match status" value="1"/>
</dbReference>
<proteinExistence type="predicted"/>
<protein>
    <submittedName>
        <fullName evidence="4">Class I SAM-dependent methyltransferase</fullName>
    </submittedName>
</protein>
<sequence>MTPWEWDRSLFAGTARHYVVGRLPYPPELADALRDALGLDGTGRLLDVGCGPGSLTLLLAPLYSASVGVDPDSDMLAEAARAAGSAPVQWRQLRAEDLPADLGTFRTVVFAQSFHWMDQPLVAERVRPMLAAGGVWVHVAAMTHRGLDGDLPLPHPPWDRIDQLVVDYLGPVRRAGCGVLPEGTRGGEEDVMRAAGYRGPERLVVPRGEVVERTTDDVVAAVLSLSSSAPHLFGDRFVAFERDLRELLGGGPFAERARDVTAVIWRP</sequence>
<dbReference type="InterPro" id="IPR051052">
    <property type="entry name" value="Diverse_substrate_MTase"/>
</dbReference>
<dbReference type="AlphaFoldDB" id="A0A7Y6A5U9"/>
<reference evidence="4 5" key="1">
    <citation type="submission" date="2020-05" db="EMBL/GenBank/DDBJ databases">
        <title>Genome Sequencing of Type Strains.</title>
        <authorList>
            <person name="Lemaire J.F."/>
            <person name="Inderbitzin P."/>
            <person name="Gregorio O.A."/>
            <person name="Collins S.B."/>
            <person name="Wespe N."/>
            <person name="Knight-Connoni V."/>
        </authorList>
    </citation>
    <scope>NUCLEOTIDE SEQUENCE [LARGE SCALE GENOMIC DNA]</scope>
    <source>
        <strain evidence="4 5">ATCC 25174</strain>
    </source>
</reference>
<dbReference type="InterPro" id="IPR041698">
    <property type="entry name" value="Methyltransf_25"/>
</dbReference>
<dbReference type="CDD" id="cd02440">
    <property type="entry name" value="AdoMet_MTases"/>
    <property type="match status" value="1"/>
</dbReference>
<keyword evidence="2 4" id="KW-0808">Transferase</keyword>
<dbReference type="RefSeq" id="WP_175349541.1">
    <property type="nucleotide sequence ID" value="NZ_JABMCI010000071.1"/>
</dbReference>
<accession>A0A7Y6A5U9</accession>
<dbReference type="Gene3D" id="3.40.50.150">
    <property type="entry name" value="Vaccinia Virus protein VP39"/>
    <property type="match status" value="1"/>
</dbReference>
<dbReference type="Pfam" id="PF13649">
    <property type="entry name" value="Methyltransf_25"/>
    <property type="match status" value="1"/>
</dbReference>
<evidence type="ECO:0000256" key="1">
    <source>
        <dbReference type="ARBA" id="ARBA00022603"/>
    </source>
</evidence>